<evidence type="ECO:0000313" key="5">
    <source>
        <dbReference type="WBParaSite" id="MBELARI_LOCUS13135"/>
    </source>
</evidence>
<protein>
    <submittedName>
        <fullName evidence="5">Uncharacterized protein</fullName>
    </submittedName>
</protein>
<dbReference type="Proteomes" id="UP000887575">
    <property type="component" value="Unassembled WGS sequence"/>
</dbReference>
<keyword evidence="3" id="KW-0732">Signal</keyword>
<sequence>MLSLLSLLIASGTVLRPDTETWTPTTYPNPRINATLCNTKENSTVCDPDHLLADQWRSTIDETVRTQVEKLRNTKIQYIDDAPEDCSNGTDPFQMYVLLARKINGTTNSTVTTEELKIFGDGLVEHLGLNNQSCKNFLVLIVVETANSAYARTGRHMKMPADLMEQAFNSSKNVFNEKNYMEILNQIVERIGDSLVQTFEPPTEPPSVETSPETTSESIEISTLGESTESNYHLTEPSDGKGGNVLFYIFMMFLVVLILCIMVTVALIRHRQIRIGCSEMKTPHSHQFTEYTSAYSHHSPSSLIIRDTVTIPQLQLNLEDDLDTRSSICGKTSLTPTTLSTDAALPKSEPPIDERKTL</sequence>
<evidence type="ECO:0000256" key="1">
    <source>
        <dbReference type="SAM" id="MobiDB-lite"/>
    </source>
</evidence>
<reference evidence="5" key="1">
    <citation type="submission" date="2024-02" db="UniProtKB">
        <authorList>
            <consortium name="WormBaseParasite"/>
        </authorList>
    </citation>
    <scope>IDENTIFICATION</scope>
</reference>
<dbReference type="AlphaFoldDB" id="A0AAF3EGL5"/>
<accession>A0AAF3EGL5</accession>
<proteinExistence type="predicted"/>
<evidence type="ECO:0000313" key="4">
    <source>
        <dbReference type="Proteomes" id="UP000887575"/>
    </source>
</evidence>
<dbReference type="PANTHER" id="PTHR33748:SF2">
    <property type="entry name" value="CONSERVED PLASMA MEMBRANE PROTEIN"/>
    <property type="match status" value="1"/>
</dbReference>
<dbReference type="InterPro" id="IPR033438">
    <property type="entry name" value="MOLO1"/>
</dbReference>
<keyword evidence="2" id="KW-1133">Transmembrane helix</keyword>
<dbReference type="PANTHER" id="PTHR33748">
    <property type="entry name" value="PROTEIN CBG04600"/>
    <property type="match status" value="1"/>
</dbReference>
<organism evidence="4 5">
    <name type="scientific">Mesorhabditis belari</name>
    <dbReference type="NCBI Taxonomy" id="2138241"/>
    <lineage>
        <taxon>Eukaryota</taxon>
        <taxon>Metazoa</taxon>
        <taxon>Ecdysozoa</taxon>
        <taxon>Nematoda</taxon>
        <taxon>Chromadorea</taxon>
        <taxon>Rhabditida</taxon>
        <taxon>Rhabditina</taxon>
        <taxon>Rhabditomorpha</taxon>
        <taxon>Rhabditoidea</taxon>
        <taxon>Rhabditidae</taxon>
        <taxon>Mesorhabditinae</taxon>
        <taxon>Mesorhabditis</taxon>
    </lineage>
</organism>
<dbReference type="Pfam" id="PF17175">
    <property type="entry name" value="MOLO1"/>
    <property type="match status" value="1"/>
</dbReference>
<feature type="region of interest" description="Disordered" evidence="1">
    <location>
        <begin position="339"/>
        <end position="358"/>
    </location>
</feature>
<feature type="signal peptide" evidence="3">
    <location>
        <begin position="1"/>
        <end position="15"/>
    </location>
</feature>
<dbReference type="WBParaSite" id="MBELARI_LOCUS13135">
    <property type="protein sequence ID" value="MBELARI_LOCUS13135"/>
    <property type="gene ID" value="MBELARI_LOCUS13135"/>
</dbReference>
<name>A0AAF3EGL5_9BILA</name>
<keyword evidence="4" id="KW-1185">Reference proteome</keyword>
<dbReference type="Gene3D" id="3.10.310.50">
    <property type="match status" value="1"/>
</dbReference>
<feature type="compositionally biased region" description="Low complexity" evidence="1">
    <location>
        <begin position="198"/>
        <end position="230"/>
    </location>
</feature>
<dbReference type="GO" id="GO:0005892">
    <property type="term" value="C:acetylcholine-gated channel complex"/>
    <property type="evidence" value="ECO:0007669"/>
    <property type="project" value="InterPro"/>
</dbReference>
<feature type="chain" id="PRO_5041939905" evidence="3">
    <location>
        <begin position="16"/>
        <end position="358"/>
    </location>
</feature>
<keyword evidence="2" id="KW-0812">Transmembrane</keyword>
<feature type="transmembrane region" description="Helical" evidence="2">
    <location>
        <begin position="245"/>
        <end position="268"/>
    </location>
</feature>
<evidence type="ECO:0000256" key="3">
    <source>
        <dbReference type="SAM" id="SignalP"/>
    </source>
</evidence>
<keyword evidence="2" id="KW-0472">Membrane</keyword>
<feature type="region of interest" description="Disordered" evidence="1">
    <location>
        <begin position="198"/>
        <end position="236"/>
    </location>
</feature>
<evidence type="ECO:0000256" key="2">
    <source>
        <dbReference type="SAM" id="Phobius"/>
    </source>
</evidence>